<dbReference type="PANTHER" id="PTHR30349:SF64">
    <property type="entry name" value="PROPHAGE INTEGRASE INTD-RELATED"/>
    <property type="match status" value="1"/>
</dbReference>
<sequence length="380" mass="44799">MKNINVTLRKRTLPSGRITLYLDFFPPIYNTKARKFSRREYLSLFLVPKPKSAIEKALNSENLYKAEIICANRFNEVNKPQIYNPFEMEQLRLKEIGEKSFLQYIKLVAEQKTGNNGNIWTYAIIHFENFLKNEDILIQDIDVTVIEDFREYLLKAKCIRKKGKFIAQNTALTYFNKIKATLRKAYKKGLLQTDVNAAIESIKEQESQRNFLTMEEAVRLFKTPCKKEIVKRISLFSLLTGMRYSDISKLTWEEVQYSKSEGYYIRFKQQKTDRPVTLPISQEAFELLGEKEAQIKRVFYNLKKWDVDRLLPIWVKDASIEKHITFHCFRHTYATLQMAAGTDIFTVSKMLGHKNIKTTQIYTKIIDEKKRETINKISFK</sequence>
<dbReference type="InterPro" id="IPR050090">
    <property type="entry name" value="Tyrosine_recombinase_XerCD"/>
</dbReference>
<keyword evidence="2" id="KW-0238">DNA-binding</keyword>
<dbReference type="SUPFAM" id="SSF56349">
    <property type="entry name" value="DNA breaking-rejoining enzymes"/>
    <property type="match status" value="1"/>
</dbReference>
<keyword evidence="8" id="KW-1185">Reference proteome</keyword>
<organism evidence="6 7">
    <name type="scientific">Flavobacterium granuli</name>
    <dbReference type="NCBI Taxonomy" id="280093"/>
    <lineage>
        <taxon>Bacteria</taxon>
        <taxon>Pseudomonadati</taxon>
        <taxon>Bacteroidota</taxon>
        <taxon>Flavobacteriia</taxon>
        <taxon>Flavobacteriales</taxon>
        <taxon>Flavobacteriaceae</taxon>
        <taxon>Flavobacterium</taxon>
    </lineage>
</organism>
<dbReference type="OrthoDB" id="9806835at2"/>
<dbReference type="InterPro" id="IPR011010">
    <property type="entry name" value="DNA_brk_join_enz"/>
</dbReference>
<dbReference type="PANTHER" id="PTHR30349">
    <property type="entry name" value="PHAGE INTEGRASE-RELATED"/>
    <property type="match status" value="1"/>
</dbReference>
<dbReference type="PROSITE" id="PS51898">
    <property type="entry name" value="TYR_RECOMBINASE"/>
    <property type="match status" value="1"/>
</dbReference>
<name>A0A1M5T6I1_9FLAO</name>
<dbReference type="RefSeq" id="WP_072945648.1">
    <property type="nucleotide sequence ID" value="NZ_FQWO01000013.1"/>
</dbReference>
<evidence type="ECO:0000313" key="6">
    <source>
        <dbReference type="EMBL" id="SHH46316.1"/>
    </source>
</evidence>
<proteinExistence type="inferred from homology"/>
<dbReference type="STRING" id="280093.SAMN05443373_11388"/>
<reference evidence="7" key="1">
    <citation type="submission" date="2016-11" db="EMBL/GenBank/DDBJ databases">
        <authorList>
            <person name="Varghese N."/>
            <person name="Submissions S."/>
        </authorList>
    </citation>
    <scope>NUCLEOTIDE SEQUENCE [LARGE SCALE GENOMIC DNA]</scope>
    <source>
        <strain evidence="7">DSM 19729</strain>
    </source>
</reference>
<dbReference type="GO" id="GO:0003677">
    <property type="term" value="F:DNA binding"/>
    <property type="evidence" value="ECO:0007669"/>
    <property type="project" value="UniProtKB-KW"/>
</dbReference>
<dbReference type="GO" id="GO:0015074">
    <property type="term" value="P:DNA integration"/>
    <property type="evidence" value="ECO:0007669"/>
    <property type="project" value="InterPro"/>
</dbReference>
<dbReference type="InterPro" id="IPR010998">
    <property type="entry name" value="Integrase_recombinase_N"/>
</dbReference>
<dbReference type="Gene3D" id="1.10.150.130">
    <property type="match status" value="1"/>
</dbReference>
<dbReference type="Pfam" id="PF13102">
    <property type="entry name" value="Phage_int_SAM_5"/>
    <property type="match status" value="1"/>
</dbReference>
<dbReference type="AlphaFoldDB" id="A0A1M5T6I1"/>
<dbReference type="Proteomes" id="UP000184384">
    <property type="component" value="Unassembled WGS sequence"/>
</dbReference>
<feature type="domain" description="Tyr recombinase" evidence="4">
    <location>
        <begin position="207"/>
        <end position="375"/>
    </location>
</feature>
<comment type="similarity">
    <text evidence="1">Belongs to the 'phage' integrase family.</text>
</comment>
<evidence type="ECO:0000256" key="3">
    <source>
        <dbReference type="ARBA" id="ARBA00023172"/>
    </source>
</evidence>
<accession>A0A1M5T6I1</accession>
<evidence type="ECO:0000313" key="8">
    <source>
        <dbReference type="Proteomes" id="UP000237771"/>
    </source>
</evidence>
<reference evidence="6" key="2">
    <citation type="submission" date="2016-11" db="EMBL/GenBank/DDBJ databases">
        <authorList>
            <person name="Jaros S."/>
            <person name="Januszkiewicz K."/>
            <person name="Wedrychowicz H."/>
        </authorList>
    </citation>
    <scope>NUCLEOTIDE SEQUENCE [LARGE SCALE GENOMIC DNA]</scope>
    <source>
        <strain evidence="6">DSM 19729</strain>
    </source>
</reference>
<gene>
    <name evidence="5" type="ORF">BC624_11188</name>
    <name evidence="6" type="ORF">SAMN05443373_11388</name>
</gene>
<dbReference type="CDD" id="cd01185">
    <property type="entry name" value="INTN1_C_like"/>
    <property type="match status" value="1"/>
</dbReference>
<evidence type="ECO:0000313" key="7">
    <source>
        <dbReference type="Proteomes" id="UP000184384"/>
    </source>
</evidence>
<dbReference type="InterPro" id="IPR025269">
    <property type="entry name" value="SAM-like_dom"/>
</dbReference>
<evidence type="ECO:0000256" key="1">
    <source>
        <dbReference type="ARBA" id="ARBA00008857"/>
    </source>
</evidence>
<protein>
    <submittedName>
        <fullName evidence="6">Site-specific recombinase XerD</fullName>
    </submittedName>
</protein>
<dbReference type="InterPro" id="IPR013762">
    <property type="entry name" value="Integrase-like_cat_sf"/>
</dbReference>
<evidence type="ECO:0000259" key="4">
    <source>
        <dbReference type="PROSITE" id="PS51898"/>
    </source>
</evidence>
<dbReference type="Proteomes" id="UP000237771">
    <property type="component" value="Unassembled WGS sequence"/>
</dbReference>
<dbReference type="GO" id="GO:0006310">
    <property type="term" value="P:DNA recombination"/>
    <property type="evidence" value="ECO:0007669"/>
    <property type="project" value="UniProtKB-KW"/>
</dbReference>
<dbReference type="EMBL" id="FQWO01000013">
    <property type="protein sequence ID" value="SHH46316.1"/>
    <property type="molecule type" value="Genomic_DNA"/>
</dbReference>
<evidence type="ECO:0000313" key="5">
    <source>
        <dbReference type="EMBL" id="PRZ20712.1"/>
    </source>
</evidence>
<dbReference type="Pfam" id="PF00589">
    <property type="entry name" value="Phage_integrase"/>
    <property type="match status" value="1"/>
</dbReference>
<reference evidence="5 8" key="3">
    <citation type="submission" date="2018-03" db="EMBL/GenBank/DDBJ databases">
        <title>Genomic Encyclopedia of Archaeal and Bacterial Type Strains, Phase II (KMG-II): from individual species to whole genera.</title>
        <authorList>
            <person name="Goeker M."/>
        </authorList>
    </citation>
    <scope>NUCLEOTIDE SEQUENCE [LARGE SCALE GENOMIC DNA]</scope>
    <source>
        <strain evidence="5 8">DSM 17797</strain>
    </source>
</reference>
<dbReference type="InterPro" id="IPR002104">
    <property type="entry name" value="Integrase_catalytic"/>
</dbReference>
<dbReference type="Gene3D" id="1.10.443.10">
    <property type="entry name" value="Intergrase catalytic core"/>
    <property type="match status" value="1"/>
</dbReference>
<dbReference type="EMBL" id="PVUB01000011">
    <property type="protein sequence ID" value="PRZ20712.1"/>
    <property type="molecule type" value="Genomic_DNA"/>
</dbReference>
<evidence type="ECO:0000256" key="2">
    <source>
        <dbReference type="ARBA" id="ARBA00023125"/>
    </source>
</evidence>
<keyword evidence="3" id="KW-0233">DNA recombination</keyword>